<evidence type="ECO:0000256" key="2">
    <source>
        <dbReference type="SAM" id="Coils"/>
    </source>
</evidence>
<dbReference type="Proteomes" id="UP000285173">
    <property type="component" value="Unassembled WGS sequence"/>
</dbReference>
<proteinExistence type="predicted"/>
<dbReference type="RefSeq" id="WP_122202498.1">
    <property type="nucleotide sequence ID" value="NZ_QRKC01000001.1"/>
</dbReference>
<feature type="region of interest" description="Disordered" evidence="3">
    <location>
        <begin position="1069"/>
        <end position="1206"/>
    </location>
</feature>
<evidence type="ECO:0000313" key="6">
    <source>
        <dbReference type="Proteomes" id="UP000283732"/>
    </source>
</evidence>
<feature type="compositionally biased region" description="Acidic residues" evidence="3">
    <location>
        <begin position="531"/>
        <end position="543"/>
    </location>
</feature>
<feature type="compositionally biased region" description="Basic and acidic residues" evidence="3">
    <location>
        <begin position="963"/>
        <end position="981"/>
    </location>
</feature>
<feature type="region of interest" description="Disordered" evidence="3">
    <location>
        <begin position="957"/>
        <end position="981"/>
    </location>
</feature>
<keyword evidence="1" id="KW-0802">TPR repeat</keyword>
<dbReference type="InterPro" id="IPR011990">
    <property type="entry name" value="TPR-like_helical_dom_sf"/>
</dbReference>
<dbReference type="EMBL" id="QSEF01000001">
    <property type="protein sequence ID" value="RGZ51861.1"/>
    <property type="molecule type" value="Genomic_DNA"/>
</dbReference>
<gene>
    <name evidence="5" type="ORF">DW191_03125</name>
    <name evidence="4" type="ORF">DW986_00825</name>
</gene>
<evidence type="ECO:0000313" key="5">
    <source>
        <dbReference type="EMBL" id="RHH80131.1"/>
    </source>
</evidence>
<sequence>MKKGFYYIIALLIVSLFWSCSTKKNTKASRFYHAFNSRYNIYFNGKTSFDEALLSMQNGYKESYSDMILMYPISAQPKDKPETGGPFDRAIEKSNKAIKLHSIKAKPPKKPGWRNDPKQRAWQEQEEYNPFLKKCWLMMGQAQFYNADFLQASATFSYIARHYAHDEEVVAEARLWQARCYSEMEWFYEAEDILGKLNTNGIPRKNLNQYAAVYADYLVKNKQYEEAVPYFKTAIKAEKNRRQRTRMKYLLGQIYAEQDQNGLAYQMFGQVIKANPPYELEFAARIRQTEVFTGGNYQKVIKMLQRMAKSDKNKDLLDQVYYALGNVYMSREDTVNAIKNYELGVEKSTQNGLDKAICQIKLGDLYFQKRDYVKAQPNFSGALSGIQKEYKDYERVSKLSAILDELVVHVEAVHLQDSLQTLAKMPESERLAVIDKIIEQVKKEEEEAKALAEKEAYLAEQEAKGTGIDRPGTETGGITLPTTSGGSGFYFYNPQAVSQGKAAFQRKWGRRALEDDWRRRKKEMSTFNENMADETEDASEGEVGELATDSLEAGLEPAAADDPKTREYYIQQLPLTPEDIQASNIIIEDGLYNMAMIYKDKLEDIPLATEAFEELERRFPKHSHLLESYYQVYLMALRSGNQALAAAYKNKLVTTFPESDYAVAIADPNYEYNIRMMDKVQDSIYQATYASYLAEDTVTVRRNYRDVSAKYPLADLLPKFMFLEALTYVQAGDAEGFKNALKALVEKYPTADVTELAGEMLKGVLRGRMMVQGGIRGMSWNLRFGVGDDGTLSAADSARVFTAESNTSYRMLLMFPTGTLDRNQLLFAVAAYNFANFMVKEFDLSFEEAGPMSMLTIHGFFNLDEILHYYKMIYGADGYATALDKNVAILPISDDNYETLMRGKTLEEYVEFFQENFDEDAPELAARWKARMAAERIKEEEVKAEEVEAQDSENIPEETLTTEIREEKPEPVKKTVRPKEQRQQQAVEKVVVSPAVKDTVPVELLSVDTTTVRKTETFLPSDVDTVSVKPAAKDTVVPASPDTVPAVVTPVEQPKELTLKEIEELRKREADEAEARKEEARKAFEAQQKAEKELQEKKAKENEELLKKQKAEEEALLKAKAEREKQLERDRKAKLKQVEAERKAKLKAREELRKQKEREYKERLKQKEKERKQKEREYKEKLKAKEKARREAQKAKEAAAKAKRKR</sequence>
<dbReference type="PROSITE" id="PS50005">
    <property type="entry name" value="TPR"/>
    <property type="match status" value="2"/>
</dbReference>
<dbReference type="PANTHER" id="PTHR43670:SF114">
    <property type="entry name" value="OS05G0592000 PROTEIN"/>
    <property type="match status" value="1"/>
</dbReference>
<name>A0A3R6EF63_9BACT</name>
<dbReference type="EMBL" id="QRKC01000001">
    <property type="protein sequence ID" value="RHH80131.1"/>
    <property type="molecule type" value="Genomic_DNA"/>
</dbReference>
<dbReference type="SMART" id="SM00028">
    <property type="entry name" value="TPR"/>
    <property type="match status" value="4"/>
</dbReference>
<organism evidence="5 6">
    <name type="scientific">Parabacteroides merdae</name>
    <dbReference type="NCBI Taxonomy" id="46503"/>
    <lineage>
        <taxon>Bacteria</taxon>
        <taxon>Pseudomonadati</taxon>
        <taxon>Bacteroidota</taxon>
        <taxon>Bacteroidia</taxon>
        <taxon>Bacteroidales</taxon>
        <taxon>Tannerellaceae</taxon>
        <taxon>Parabacteroides</taxon>
    </lineage>
</organism>
<dbReference type="PANTHER" id="PTHR43670">
    <property type="entry name" value="HEAT SHOCK PROTEIN 26"/>
    <property type="match status" value="1"/>
</dbReference>
<feature type="coiled-coil region" evidence="2">
    <location>
        <begin position="434"/>
        <end position="462"/>
    </location>
</feature>
<evidence type="ECO:0000313" key="4">
    <source>
        <dbReference type="EMBL" id="RGZ51861.1"/>
    </source>
</evidence>
<dbReference type="Gene3D" id="1.25.40.10">
    <property type="entry name" value="Tetratricopeptide repeat domain"/>
    <property type="match status" value="3"/>
</dbReference>
<dbReference type="GO" id="GO:0034605">
    <property type="term" value="P:cellular response to heat"/>
    <property type="evidence" value="ECO:0007669"/>
    <property type="project" value="TreeGrafter"/>
</dbReference>
<feature type="compositionally biased region" description="Basic and acidic residues" evidence="3">
    <location>
        <begin position="1069"/>
        <end position="1200"/>
    </location>
</feature>
<feature type="region of interest" description="Disordered" evidence="3">
    <location>
        <begin position="524"/>
        <end position="543"/>
    </location>
</feature>
<feature type="repeat" description="TPR" evidence="1">
    <location>
        <begin position="318"/>
        <end position="351"/>
    </location>
</feature>
<dbReference type="AlphaFoldDB" id="A0A3R6EF63"/>
<dbReference type="CDD" id="cd06503">
    <property type="entry name" value="ATP-synt_Fo_b"/>
    <property type="match status" value="1"/>
</dbReference>
<protein>
    <submittedName>
        <fullName evidence="5">Uncharacterized protein</fullName>
    </submittedName>
</protein>
<keyword evidence="2" id="KW-0175">Coiled coil</keyword>
<reference evidence="6 7" key="1">
    <citation type="submission" date="2018-08" db="EMBL/GenBank/DDBJ databases">
        <title>A genome reference for cultivated species of the human gut microbiota.</title>
        <authorList>
            <person name="Zou Y."/>
            <person name="Xue W."/>
            <person name="Luo G."/>
        </authorList>
    </citation>
    <scope>NUCLEOTIDE SEQUENCE [LARGE SCALE GENOMIC DNA]</scope>
    <source>
        <strain evidence="5 6">AM16-50</strain>
        <strain evidence="4 7">AM50-15</strain>
    </source>
</reference>
<dbReference type="SUPFAM" id="SSF81901">
    <property type="entry name" value="HCP-like"/>
    <property type="match status" value="1"/>
</dbReference>
<evidence type="ECO:0000256" key="3">
    <source>
        <dbReference type="SAM" id="MobiDB-lite"/>
    </source>
</evidence>
<dbReference type="Proteomes" id="UP000283732">
    <property type="component" value="Unassembled WGS sequence"/>
</dbReference>
<feature type="repeat" description="TPR" evidence="1">
    <location>
        <begin position="245"/>
        <end position="278"/>
    </location>
</feature>
<evidence type="ECO:0000256" key="1">
    <source>
        <dbReference type="PROSITE-ProRule" id="PRU00339"/>
    </source>
</evidence>
<comment type="caution">
    <text evidence="5">The sequence shown here is derived from an EMBL/GenBank/DDBJ whole genome shotgun (WGS) entry which is preliminary data.</text>
</comment>
<dbReference type="InterPro" id="IPR019734">
    <property type="entry name" value="TPR_rpt"/>
</dbReference>
<accession>A0A3R6EF63</accession>
<evidence type="ECO:0000313" key="7">
    <source>
        <dbReference type="Proteomes" id="UP000285173"/>
    </source>
</evidence>